<dbReference type="AlphaFoldDB" id="A0A368H8I4"/>
<organism evidence="1 2">
    <name type="scientific">Ancylostoma caninum</name>
    <name type="common">Dog hookworm</name>
    <dbReference type="NCBI Taxonomy" id="29170"/>
    <lineage>
        <taxon>Eukaryota</taxon>
        <taxon>Metazoa</taxon>
        <taxon>Ecdysozoa</taxon>
        <taxon>Nematoda</taxon>
        <taxon>Chromadorea</taxon>
        <taxon>Rhabditida</taxon>
        <taxon>Rhabditina</taxon>
        <taxon>Rhabditomorpha</taxon>
        <taxon>Strongyloidea</taxon>
        <taxon>Ancylostomatidae</taxon>
        <taxon>Ancylostomatinae</taxon>
        <taxon>Ancylostoma</taxon>
    </lineage>
</organism>
<sequence>MKSVLSNHAFIRRRIFPSIVVEDADKRFDNYNEAFARRVMFPISAAAYSSDPFECLNETLGLEKDIRRLFSYEWRSGQCSGYVAQLRPYSAIALGFRGMEARDQLVQRAIDTLKTPWVCLPYFVQYSDHFHSLSVRNQLSGFAIPQR</sequence>
<accession>A0A368H8I4</accession>
<dbReference type="OrthoDB" id="10594529at2759"/>
<name>A0A368H8I4_ANCCA</name>
<dbReference type="Proteomes" id="UP000252519">
    <property type="component" value="Unassembled WGS sequence"/>
</dbReference>
<dbReference type="PANTHER" id="PTHR45908">
    <property type="entry name" value="PROTEIN CBG11750-RELATED"/>
    <property type="match status" value="1"/>
</dbReference>
<proteinExistence type="predicted"/>
<reference evidence="1 2" key="1">
    <citation type="submission" date="2014-10" db="EMBL/GenBank/DDBJ databases">
        <title>Draft genome of the hookworm Ancylostoma caninum.</title>
        <authorList>
            <person name="Mitreva M."/>
        </authorList>
    </citation>
    <scope>NUCLEOTIDE SEQUENCE [LARGE SCALE GENOMIC DNA]</scope>
    <source>
        <strain evidence="1 2">Baltimore</strain>
    </source>
</reference>
<gene>
    <name evidence="1" type="ORF">ANCCAN_02262</name>
</gene>
<evidence type="ECO:0000313" key="1">
    <source>
        <dbReference type="EMBL" id="RCN51595.1"/>
    </source>
</evidence>
<protein>
    <submittedName>
        <fullName evidence="1">Uncharacterized protein</fullName>
    </submittedName>
</protein>
<keyword evidence="2" id="KW-1185">Reference proteome</keyword>
<dbReference type="EMBL" id="JOJR01000012">
    <property type="protein sequence ID" value="RCN51595.1"/>
    <property type="molecule type" value="Genomic_DNA"/>
</dbReference>
<evidence type="ECO:0000313" key="2">
    <source>
        <dbReference type="Proteomes" id="UP000252519"/>
    </source>
</evidence>
<comment type="caution">
    <text evidence="1">The sequence shown here is derived from an EMBL/GenBank/DDBJ whole genome shotgun (WGS) entry which is preliminary data.</text>
</comment>